<reference evidence="1" key="1">
    <citation type="journal article" date="2010" name="Appl. Environ. Microbiol.">
        <title>Expanding small-molecule functional metagenomics through parallel screening of broad-host-range cosmid environmental DNA libraries in diverse proteobacteria.</title>
        <authorList>
            <person name="Craig J.W."/>
            <person name="Chang F.Y."/>
            <person name="Kim J.H."/>
            <person name="Obiajulu S.C."/>
            <person name="Brady S.F."/>
        </authorList>
    </citation>
    <scope>NUCLEOTIDE SEQUENCE</scope>
</reference>
<protein>
    <submittedName>
        <fullName evidence="1">Uncharacterized protein</fullName>
    </submittedName>
</protein>
<evidence type="ECO:0000313" key="1">
    <source>
        <dbReference type="EMBL" id="AEQ20335.1"/>
    </source>
</evidence>
<dbReference type="EMBL" id="JF429406">
    <property type="protein sequence ID" value="AEQ20335.1"/>
    <property type="molecule type" value="Genomic_DNA"/>
</dbReference>
<reference evidence="1" key="2">
    <citation type="journal article" date="2011" name="J. Bacteriol.">
        <title>Long-chain N-acyl amino acid synthases are linked to the putative PEP-CTERM/exosortase protein-sorting system in Gram-negative bacteria.</title>
        <authorList>
            <person name="Craig J.W."/>
            <person name="Cherry M.A."/>
            <person name="Brady S.F."/>
        </authorList>
    </citation>
    <scope>NUCLEOTIDE SEQUENCE</scope>
</reference>
<dbReference type="AlphaFoldDB" id="G4WV83"/>
<proteinExistence type="predicted"/>
<sequence length="100" mass="11311">MRERATQVVPTAAGTPWLGFVVYPDQTLVKARKVRHGSRHLGAQYEAWRSGEISFAEFDASVQGWINHVRHADTWGLRQHVLAPFELPPGARMAHARRGR</sequence>
<organism evidence="1">
    <name type="scientific">uncultured bacterium EC5</name>
    <dbReference type="NCBI Taxonomy" id="672206"/>
    <lineage>
        <taxon>Bacteria</taxon>
        <taxon>environmental samples</taxon>
    </lineage>
</organism>
<accession>G4WV83</accession>
<name>G4WV83_9BACT</name>